<evidence type="ECO:0000313" key="13">
    <source>
        <dbReference type="Proteomes" id="UP000592216"/>
    </source>
</evidence>
<feature type="domain" description="ABC transporter" evidence="10">
    <location>
        <begin position="345"/>
        <end position="579"/>
    </location>
</feature>
<dbReference type="GO" id="GO:0005886">
    <property type="term" value="C:plasma membrane"/>
    <property type="evidence" value="ECO:0007669"/>
    <property type="project" value="UniProtKB-SubCell"/>
</dbReference>
<organism evidence="12 13">
    <name type="scientific">Donghicola mangrovi</name>
    <dbReference type="NCBI Taxonomy" id="2729614"/>
    <lineage>
        <taxon>Bacteria</taxon>
        <taxon>Pseudomonadati</taxon>
        <taxon>Pseudomonadota</taxon>
        <taxon>Alphaproteobacteria</taxon>
        <taxon>Rhodobacterales</taxon>
        <taxon>Roseobacteraceae</taxon>
        <taxon>Donghicola</taxon>
    </lineage>
</organism>
<dbReference type="AlphaFoldDB" id="A0A850QAU2"/>
<keyword evidence="3" id="KW-1003">Cell membrane</keyword>
<keyword evidence="4 9" id="KW-0812">Transmembrane</keyword>
<evidence type="ECO:0000313" key="12">
    <source>
        <dbReference type="EMBL" id="NVO23585.1"/>
    </source>
</evidence>
<name>A0A850QAU2_9RHOB</name>
<dbReference type="PROSITE" id="PS50929">
    <property type="entry name" value="ABC_TM1F"/>
    <property type="match status" value="1"/>
</dbReference>
<dbReference type="Proteomes" id="UP000592216">
    <property type="component" value="Unassembled WGS sequence"/>
</dbReference>
<feature type="transmembrane region" description="Helical" evidence="9">
    <location>
        <begin position="169"/>
        <end position="188"/>
    </location>
</feature>
<evidence type="ECO:0000256" key="5">
    <source>
        <dbReference type="ARBA" id="ARBA00022741"/>
    </source>
</evidence>
<dbReference type="InterPro" id="IPR003593">
    <property type="entry name" value="AAA+_ATPase"/>
</dbReference>
<feature type="domain" description="ABC transmembrane type-1" evidence="11">
    <location>
        <begin position="33"/>
        <end position="312"/>
    </location>
</feature>
<dbReference type="GO" id="GO:0016887">
    <property type="term" value="F:ATP hydrolysis activity"/>
    <property type="evidence" value="ECO:0007669"/>
    <property type="project" value="InterPro"/>
</dbReference>
<evidence type="ECO:0000256" key="3">
    <source>
        <dbReference type="ARBA" id="ARBA00022475"/>
    </source>
</evidence>
<reference evidence="12 13" key="1">
    <citation type="submission" date="2020-04" db="EMBL/GenBank/DDBJ databases">
        <title>Donghicola sp., a member of the Rhodobacteraceae family isolated from mangrove forest in Thailand.</title>
        <authorList>
            <person name="Charoenyingcharoen P."/>
            <person name="Yukphan P."/>
        </authorList>
    </citation>
    <scope>NUCLEOTIDE SEQUENCE [LARGE SCALE GENOMIC DNA]</scope>
    <source>
        <strain evidence="12 13">B5-SW-15</strain>
    </source>
</reference>
<comment type="caution">
    <text evidence="12">The sequence shown here is derived from an EMBL/GenBank/DDBJ whole genome shotgun (WGS) entry which is preliminary data.</text>
</comment>
<dbReference type="SUPFAM" id="SSF52540">
    <property type="entry name" value="P-loop containing nucleoside triphosphate hydrolases"/>
    <property type="match status" value="1"/>
</dbReference>
<keyword evidence="8 9" id="KW-0472">Membrane</keyword>
<protein>
    <submittedName>
        <fullName evidence="12">ABC transporter ATP-binding protein</fullName>
    </submittedName>
</protein>
<dbReference type="EMBL" id="JABCJE010000003">
    <property type="protein sequence ID" value="NVO23585.1"/>
    <property type="molecule type" value="Genomic_DNA"/>
</dbReference>
<evidence type="ECO:0000256" key="8">
    <source>
        <dbReference type="ARBA" id="ARBA00023136"/>
    </source>
</evidence>
<dbReference type="Pfam" id="PF00005">
    <property type="entry name" value="ABC_tran"/>
    <property type="match status" value="1"/>
</dbReference>
<sequence>MPAKPAEATPMQTTKRLLKEELLPRWKLFTLNVVFMVGVSVFTGLLAWSTKRIVNDVFVSENVSEAWMVAALVIGISVAKSFFQYGNSVIQTVMNRQIAAHNQRALFENVLYRDVDFFAGLHPAKHMQRIMMFGKSCGSVVVSIANKLITDVLTLIALVIVMVRQDATMSLICLGLFPLIFFMVGRLIKSVRKHSKHETELLQVMASTGVESIEGIRTVKSYALEEKSARRFADVVEDLEKRVVGIAKATNATVPLMELLGGVVIGLFVMYASWQTITNGKTPGEFTAFITAFLLAYQPAERVSKTLVDIQKGLVHVTMMHQMLDTPQAATRSGTLKLDDVKPSIAFEDVSFYYADDAPALHNVDLSIQAGERIAIVGRSGAGKTTFIDLCQRFYDPTDGVVRLGGLDLREVAPDALRDGIALISQDVFLFDGSIHDNILDGHPTATEAQVLDAVRRAALEPVIEKLQGGLNAAVGPNGSNLSGGQKQRVGIARALVKQAKVYIFDEATSALDGENDRAVMEAVVQGAKDSTMLFVTHRPSTLEWVDRVLVLDHGRVVGFDTHEALMVETALYRSLFNLEMDQA</sequence>
<dbReference type="Gene3D" id="3.40.50.300">
    <property type="entry name" value="P-loop containing nucleotide triphosphate hydrolases"/>
    <property type="match status" value="1"/>
</dbReference>
<dbReference type="SMART" id="SM00382">
    <property type="entry name" value="AAA"/>
    <property type="match status" value="1"/>
</dbReference>
<keyword evidence="6 12" id="KW-0067">ATP-binding</keyword>
<dbReference type="InterPro" id="IPR036640">
    <property type="entry name" value="ABC1_TM_sf"/>
</dbReference>
<keyword evidence="2" id="KW-0813">Transport</keyword>
<dbReference type="RefSeq" id="WP_177157521.1">
    <property type="nucleotide sequence ID" value="NZ_JABCJE010000003.1"/>
</dbReference>
<dbReference type="GO" id="GO:0015421">
    <property type="term" value="F:ABC-type oligopeptide transporter activity"/>
    <property type="evidence" value="ECO:0007669"/>
    <property type="project" value="TreeGrafter"/>
</dbReference>
<dbReference type="InterPro" id="IPR003439">
    <property type="entry name" value="ABC_transporter-like_ATP-bd"/>
</dbReference>
<keyword evidence="5" id="KW-0547">Nucleotide-binding</keyword>
<comment type="subcellular location">
    <subcellularLocation>
        <location evidence="1">Cell membrane</location>
        <topology evidence="1">Multi-pass membrane protein</topology>
    </subcellularLocation>
</comment>
<dbReference type="PROSITE" id="PS00211">
    <property type="entry name" value="ABC_TRANSPORTER_1"/>
    <property type="match status" value="1"/>
</dbReference>
<dbReference type="CDD" id="cd18552">
    <property type="entry name" value="ABC_6TM_MsbA_like"/>
    <property type="match status" value="1"/>
</dbReference>
<evidence type="ECO:0000256" key="7">
    <source>
        <dbReference type="ARBA" id="ARBA00022989"/>
    </source>
</evidence>
<accession>A0A850QAU2</accession>
<gene>
    <name evidence="12" type="ORF">HJ536_09480</name>
</gene>
<dbReference type="InterPro" id="IPR011527">
    <property type="entry name" value="ABC1_TM_dom"/>
</dbReference>
<dbReference type="GO" id="GO:0005524">
    <property type="term" value="F:ATP binding"/>
    <property type="evidence" value="ECO:0007669"/>
    <property type="project" value="UniProtKB-KW"/>
</dbReference>
<dbReference type="PANTHER" id="PTHR43394:SF1">
    <property type="entry name" value="ATP-BINDING CASSETTE SUB-FAMILY B MEMBER 10, MITOCHONDRIAL"/>
    <property type="match status" value="1"/>
</dbReference>
<dbReference type="InterPro" id="IPR039421">
    <property type="entry name" value="Type_1_exporter"/>
</dbReference>
<feature type="transmembrane region" description="Helical" evidence="9">
    <location>
        <begin position="256"/>
        <end position="274"/>
    </location>
</feature>
<evidence type="ECO:0000256" key="9">
    <source>
        <dbReference type="SAM" id="Phobius"/>
    </source>
</evidence>
<dbReference type="SUPFAM" id="SSF90123">
    <property type="entry name" value="ABC transporter transmembrane region"/>
    <property type="match status" value="1"/>
</dbReference>
<evidence type="ECO:0000259" key="11">
    <source>
        <dbReference type="PROSITE" id="PS50929"/>
    </source>
</evidence>
<evidence type="ECO:0000256" key="2">
    <source>
        <dbReference type="ARBA" id="ARBA00022448"/>
    </source>
</evidence>
<feature type="transmembrane region" description="Helical" evidence="9">
    <location>
        <begin position="66"/>
        <end position="86"/>
    </location>
</feature>
<dbReference type="InterPro" id="IPR017871">
    <property type="entry name" value="ABC_transporter-like_CS"/>
</dbReference>
<feature type="transmembrane region" description="Helical" evidence="9">
    <location>
        <begin position="26"/>
        <end position="46"/>
    </location>
</feature>
<evidence type="ECO:0000259" key="10">
    <source>
        <dbReference type="PROSITE" id="PS50893"/>
    </source>
</evidence>
<proteinExistence type="predicted"/>
<keyword evidence="7 9" id="KW-1133">Transmembrane helix</keyword>
<dbReference type="PANTHER" id="PTHR43394">
    <property type="entry name" value="ATP-DEPENDENT PERMEASE MDL1, MITOCHONDRIAL"/>
    <property type="match status" value="1"/>
</dbReference>
<feature type="transmembrane region" description="Helical" evidence="9">
    <location>
        <begin position="137"/>
        <end position="163"/>
    </location>
</feature>
<evidence type="ECO:0000256" key="1">
    <source>
        <dbReference type="ARBA" id="ARBA00004651"/>
    </source>
</evidence>
<dbReference type="PROSITE" id="PS50893">
    <property type="entry name" value="ABC_TRANSPORTER_2"/>
    <property type="match status" value="1"/>
</dbReference>
<dbReference type="Pfam" id="PF00664">
    <property type="entry name" value="ABC_membrane"/>
    <property type="match status" value="1"/>
</dbReference>
<evidence type="ECO:0000256" key="4">
    <source>
        <dbReference type="ARBA" id="ARBA00022692"/>
    </source>
</evidence>
<evidence type="ECO:0000256" key="6">
    <source>
        <dbReference type="ARBA" id="ARBA00022840"/>
    </source>
</evidence>
<dbReference type="FunFam" id="3.40.50.300:FF:000299">
    <property type="entry name" value="ABC transporter ATP-binding protein/permease"/>
    <property type="match status" value="1"/>
</dbReference>
<dbReference type="InterPro" id="IPR027417">
    <property type="entry name" value="P-loop_NTPase"/>
</dbReference>
<dbReference type="Gene3D" id="1.20.1560.10">
    <property type="entry name" value="ABC transporter type 1, transmembrane domain"/>
    <property type="match status" value="1"/>
</dbReference>